<gene>
    <name evidence="2" type="ORF">CVT25_015211</name>
</gene>
<dbReference type="InParanoid" id="A0A409XQZ4"/>
<comment type="caution">
    <text evidence="2">The sequence shown here is derived from an EMBL/GenBank/DDBJ whole genome shotgun (WGS) entry which is preliminary data.</text>
</comment>
<dbReference type="Proteomes" id="UP000283269">
    <property type="component" value="Unassembled WGS sequence"/>
</dbReference>
<proteinExistence type="predicted"/>
<dbReference type="PANTHER" id="PTHR33481">
    <property type="entry name" value="REVERSE TRANSCRIPTASE"/>
    <property type="match status" value="1"/>
</dbReference>
<dbReference type="OrthoDB" id="412006at2759"/>
<dbReference type="STRING" id="93625.A0A409XQZ4"/>
<dbReference type="PANTHER" id="PTHR33481:SF1">
    <property type="entry name" value="ENDONUCLEASE_EXONUCLEASE_PHOSPHATASE DOMAIN-CONTAINING PROTEIN-RELATED"/>
    <property type="match status" value="1"/>
</dbReference>
<organism evidence="2 3">
    <name type="scientific">Psilocybe cyanescens</name>
    <dbReference type="NCBI Taxonomy" id="93625"/>
    <lineage>
        <taxon>Eukaryota</taxon>
        <taxon>Fungi</taxon>
        <taxon>Dikarya</taxon>
        <taxon>Basidiomycota</taxon>
        <taxon>Agaricomycotina</taxon>
        <taxon>Agaricomycetes</taxon>
        <taxon>Agaricomycetidae</taxon>
        <taxon>Agaricales</taxon>
        <taxon>Agaricineae</taxon>
        <taxon>Strophariaceae</taxon>
        <taxon>Psilocybe</taxon>
    </lineage>
</organism>
<evidence type="ECO:0000313" key="3">
    <source>
        <dbReference type="Proteomes" id="UP000283269"/>
    </source>
</evidence>
<protein>
    <recommendedName>
        <fullName evidence="1">Reverse transcriptase domain-containing protein</fullName>
    </recommendedName>
</protein>
<accession>A0A409XQZ4</accession>
<reference evidence="2 3" key="1">
    <citation type="journal article" date="2018" name="Evol. Lett.">
        <title>Horizontal gene cluster transfer increased hallucinogenic mushroom diversity.</title>
        <authorList>
            <person name="Reynolds H.T."/>
            <person name="Vijayakumar V."/>
            <person name="Gluck-Thaler E."/>
            <person name="Korotkin H.B."/>
            <person name="Matheny P.B."/>
            <person name="Slot J.C."/>
        </authorList>
    </citation>
    <scope>NUCLEOTIDE SEQUENCE [LARGE SCALE GENOMIC DNA]</scope>
    <source>
        <strain evidence="2 3">2631</strain>
    </source>
</reference>
<keyword evidence="3" id="KW-1185">Reference proteome</keyword>
<dbReference type="InterPro" id="IPR000477">
    <property type="entry name" value="RT_dom"/>
</dbReference>
<dbReference type="SUPFAM" id="SSF56672">
    <property type="entry name" value="DNA/RNA polymerases"/>
    <property type="match status" value="1"/>
</dbReference>
<feature type="domain" description="Reverse transcriptase" evidence="1">
    <location>
        <begin position="295"/>
        <end position="557"/>
    </location>
</feature>
<dbReference type="AlphaFoldDB" id="A0A409XQZ4"/>
<evidence type="ECO:0000259" key="1">
    <source>
        <dbReference type="PROSITE" id="PS50878"/>
    </source>
</evidence>
<name>A0A409XQZ4_PSICY</name>
<sequence>EWDGGHHGHPGVATQLLNTASELGLQQASFTLTVQVTRVHNAMGKLDHIPLTTILSFSADSGATPHRALKSDKEEQIRFVRVIKGEFAMKVDDHAPLDTPDQIDAVAQAIADSFSAAWETCSREVTITRCSKLWWTDECSITLQAYREHGLPEDWKLYCKAVKNAKRVFFDSRITEISITNKRTWDLMSWVQQRKLPPCEAIQYQGQPCHALPQLWDALHNTYNSASDCPFDIDILDSIPDMPIWGWVPFSAFEMRASCSNVLAPGLDHIKWSVLKMLMRGPTHVFTILLSLANACLWVGHWPKHFKKSMSVIIPKPNKPSYSAPKAFRPIVLLNTVGKLIEKMLSNCIQFDGVASDVFHPNQIRGICQRSTKDASLILTHMMHVGWAKGLNISVIAFDVAQFFLSLNHEVLMAILQKLGFSDNVIKFFSHYLVGRSTQYTWCDFISNLRQADVGVGQGSALSLVLSALYLTLIMRLFELDPLTRGCFLLSYVDDGTLVVQSKSLLDNCEALKRAYSVIFKLFKRFGLALEHDKSEVFHFDRSHSKDNPPVDLGYALYTGATPLKPKLYWWYLGFYFDRKLTFTEHVQYYSTKALLTVKAMKMLGSSTRGLHPVQNCSLQSVFHTSPTGGVEALAGLPLINLLLHRLSERADYRFATLTPTHPVIVFLSRFNCGTITPHPSLLIQTMSEPEIFCTSGTLFESNTNVLALTETLLPMNPLSRPGVQLMDHFVDQVHFDDCKISCSDADKELKQCTKHLDKLWDKISENIGTYYAGTDASLPLSEQYQAIAASILFSSRAELWRAWHVAGKVTMPDVELYAIRSAIFNATSSVDPSIHSGQGHSVAVCEALQTWFTQKDGQSITFVYILSRLQWDLHYKAHKYTTKLKVALGPCPATSFDSLHMQAALSCGASWNVMFQDSEYRGQNFLHLKTVDGAVAQPGGKDNPWIHFANMSSPQLYARMCWCILNHAPIGPYYS</sequence>
<evidence type="ECO:0000313" key="2">
    <source>
        <dbReference type="EMBL" id="PPQ93215.1"/>
    </source>
</evidence>
<dbReference type="PROSITE" id="PS50878">
    <property type="entry name" value="RT_POL"/>
    <property type="match status" value="1"/>
</dbReference>
<dbReference type="InterPro" id="IPR043502">
    <property type="entry name" value="DNA/RNA_pol_sf"/>
</dbReference>
<feature type="non-terminal residue" evidence="2">
    <location>
        <position position="1"/>
    </location>
</feature>
<dbReference type="Pfam" id="PF00078">
    <property type="entry name" value="RVT_1"/>
    <property type="match status" value="1"/>
</dbReference>
<dbReference type="EMBL" id="NHYD01000799">
    <property type="protein sequence ID" value="PPQ93215.1"/>
    <property type="molecule type" value="Genomic_DNA"/>
</dbReference>